<dbReference type="Gramene" id="AET6Gv20708100.3">
    <property type="protein sequence ID" value="AET6Gv20708100.3"/>
    <property type="gene ID" value="AET6Gv20708100"/>
</dbReference>
<feature type="domain" description="Clu" evidence="2">
    <location>
        <begin position="1"/>
        <end position="51"/>
    </location>
</feature>
<dbReference type="PANTHER" id="PTHR12601:SF6">
    <property type="entry name" value="CLUSTERED MITOCHONDRIA PROTEIN HOMOLOG"/>
    <property type="match status" value="1"/>
</dbReference>
<dbReference type="Pfam" id="PF12807">
    <property type="entry name" value="eIF3_p135"/>
    <property type="match status" value="1"/>
</dbReference>
<feature type="compositionally biased region" description="Polar residues" evidence="1">
    <location>
        <begin position="117"/>
        <end position="127"/>
    </location>
</feature>
<sequence>RLHVKEHVVLDGSGNPVKLAATVECKGIVGSDDRHYILDLMRVTPRDSNYIGLQHRFCVLRPELVASFVEAESIKKSPTEKVPDAPTESNGQEPDDIASGSDATAASVEEHDKSDETPVSTPAESNDMTAEILFNPNVFTEYKLAGSPEEIEVDEALVKKVGSYLLDTVIPKFVQDLCSLDVSPMDGQTLTDVLHSNGINVRYLGKVAGMIKHLPHLWDLFSAEIIVRSAKHVVKDILRQSPDHNIAPAVAHFLNCFFGKVLAASSKGSTGSPQSKTQKKSSESASSKKGQSAFSQLTSDGVWSDIKEFAKHKYQFEAPDDVRVGTKRVAVLRNLCQKVGITIAARKYDLHSTTPFQPSDILNLQPVVKHSVPTCTDARKLMEAGKIRMAEVCISYTVLFLTCTWLIFQYMNFANSCSCISGNSK</sequence>
<dbReference type="Proteomes" id="UP000015105">
    <property type="component" value="Chromosome 6D"/>
</dbReference>
<reference evidence="3" key="4">
    <citation type="submission" date="2019-03" db="UniProtKB">
        <authorList>
            <consortium name="EnsemblPlants"/>
        </authorList>
    </citation>
    <scope>IDENTIFICATION</scope>
</reference>
<dbReference type="InterPro" id="IPR033646">
    <property type="entry name" value="CLU-central"/>
</dbReference>
<dbReference type="InterPro" id="IPR025697">
    <property type="entry name" value="CLU_dom"/>
</dbReference>
<keyword evidence="4" id="KW-1185">Reference proteome</keyword>
<reference evidence="4" key="1">
    <citation type="journal article" date="2014" name="Science">
        <title>Ancient hybridizations among the ancestral genomes of bread wheat.</title>
        <authorList>
            <consortium name="International Wheat Genome Sequencing Consortium,"/>
            <person name="Marcussen T."/>
            <person name="Sandve S.R."/>
            <person name="Heier L."/>
            <person name="Spannagl M."/>
            <person name="Pfeifer M."/>
            <person name="Jakobsen K.S."/>
            <person name="Wulff B.B."/>
            <person name="Steuernagel B."/>
            <person name="Mayer K.F."/>
            <person name="Olsen O.A."/>
        </authorList>
    </citation>
    <scope>NUCLEOTIDE SEQUENCE [LARGE SCALE GENOMIC DNA]</scope>
    <source>
        <strain evidence="4">cv. AL8/78</strain>
    </source>
</reference>
<dbReference type="AlphaFoldDB" id="A0A453PEZ1"/>
<dbReference type="GO" id="GO:0005737">
    <property type="term" value="C:cytoplasm"/>
    <property type="evidence" value="ECO:0007669"/>
    <property type="project" value="TreeGrafter"/>
</dbReference>
<dbReference type="PANTHER" id="PTHR12601">
    <property type="entry name" value="EUKARYOTIC TRANSLATION INITIATION FACTOR 3 SUBUNIT EIF-3"/>
    <property type="match status" value="1"/>
</dbReference>
<reference evidence="4" key="2">
    <citation type="journal article" date="2017" name="Nat. Plants">
        <title>The Aegilops tauschii genome reveals multiple impacts of transposons.</title>
        <authorList>
            <person name="Zhao G."/>
            <person name="Zou C."/>
            <person name="Li K."/>
            <person name="Wang K."/>
            <person name="Li T."/>
            <person name="Gao L."/>
            <person name="Zhang X."/>
            <person name="Wang H."/>
            <person name="Yang Z."/>
            <person name="Liu X."/>
            <person name="Jiang W."/>
            <person name="Mao L."/>
            <person name="Kong X."/>
            <person name="Jiao Y."/>
            <person name="Jia J."/>
        </authorList>
    </citation>
    <scope>NUCLEOTIDE SEQUENCE [LARGE SCALE GENOMIC DNA]</scope>
    <source>
        <strain evidence="4">cv. AL8/78</strain>
    </source>
</reference>
<feature type="compositionally biased region" description="Low complexity" evidence="1">
    <location>
        <begin position="283"/>
        <end position="293"/>
    </location>
</feature>
<proteinExistence type="predicted"/>
<dbReference type="CDD" id="cd15466">
    <property type="entry name" value="CLU-central"/>
    <property type="match status" value="1"/>
</dbReference>
<organism evidence="3 4">
    <name type="scientific">Aegilops tauschii subsp. strangulata</name>
    <name type="common">Goatgrass</name>
    <dbReference type="NCBI Taxonomy" id="200361"/>
    <lineage>
        <taxon>Eukaryota</taxon>
        <taxon>Viridiplantae</taxon>
        <taxon>Streptophyta</taxon>
        <taxon>Embryophyta</taxon>
        <taxon>Tracheophyta</taxon>
        <taxon>Spermatophyta</taxon>
        <taxon>Magnoliopsida</taxon>
        <taxon>Liliopsida</taxon>
        <taxon>Poales</taxon>
        <taxon>Poaceae</taxon>
        <taxon>BOP clade</taxon>
        <taxon>Pooideae</taxon>
        <taxon>Triticodae</taxon>
        <taxon>Triticeae</taxon>
        <taxon>Triticinae</taxon>
        <taxon>Aegilops</taxon>
    </lineage>
</organism>
<name>A0A453PEZ1_AEGTS</name>
<feature type="region of interest" description="Disordered" evidence="1">
    <location>
        <begin position="75"/>
        <end position="127"/>
    </location>
</feature>
<reference evidence="3" key="3">
    <citation type="journal article" date="2017" name="Nature">
        <title>Genome sequence of the progenitor of the wheat D genome Aegilops tauschii.</title>
        <authorList>
            <person name="Luo M.C."/>
            <person name="Gu Y.Q."/>
            <person name="Puiu D."/>
            <person name="Wang H."/>
            <person name="Twardziok S.O."/>
            <person name="Deal K.R."/>
            <person name="Huo N."/>
            <person name="Zhu T."/>
            <person name="Wang L."/>
            <person name="Wang Y."/>
            <person name="McGuire P.E."/>
            <person name="Liu S."/>
            <person name="Long H."/>
            <person name="Ramasamy R.K."/>
            <person name="Rodriguez J.C."/>
            <person name="Van S.L."/>
            <person name="Yuan L."/>
            <person name="Wang Z."/>
            <person name="Xia Z."/>
            <person name="Xiao L."/>
            <person name="Anderson O.D."/>
            <person name="Ouyang S."/>
            <person name="Liang Y."/>
            <person name="Zimin A.V."/>
            <person name="Pertea G."/>
            <person name="Qi P."/>
            <person name="Bennetzen J.L."/>
            <person name="Dai X."/>
            <person name="Dawson M.W."/>
            <person name="Muller H.G."/>
            <person name="Kugler K."/>
            <person name="Rivarola-Duarte L."/>
            <person name="Spannagl M."/>
            <person name="Mayer K.F.X."/>
            <person name="Lu F.H."/>
            <person name="Bevan M.W."/>
            <person name="Leroy P."/>
            <person name="Li P."/>
            <person name="You F.M."/>
            <person name="Sun Q."/>
            <person name="Liu Z."/>
            <person name="Lyons E."/>
            <person name="Wicker T."/>
            <person name="Salzberg S.L."/>
            <person name="Devos K.M."/>
            <person name="Dvorak J."/>
        </authorList>
    </citation>
    <scope>NUCLEOTIDE SEQUENCE [LARGE SCALE GENOMIC DNA]</scope>
    <source>
        <strain evidence="3">cv. AL8/78</strain>
    </source>
</reference>
<evidence type="ECO:0000313" key="3">
    <source>
        <dbReference type="EnsemblPlants" id="AET6Gv20708100.3"/>
    </source>
</evidence>
<protein>
    <recommendedName>
        <fullName evidence="2">Clu domain-containing protein</fullName>
    </recommendedName>
</protein>
<dbReference type="Pfam" id="PF13236">
    <property type="entry name" value="CLU"/>
    <property type="match status" value="1"/>
</dbReference>
<feature type="region of interest" description="Disordered" evidence="1">
    <location>
        <begin position="267"/>
        <end position="293"/>
    </location>
</feature>
<reference evidence="3" key="5">
    <citation type="journal article" date="2021" name="G3 (Bethesda)">
        <title>Aegilops tauschii genome assembly Aet v5.0 features greater sequence contiguity and improved annotation.</title>
        <authorList>
            <person name="Wang L."/>
            <person name="Zhu T."/>
            <person name="Rodriguez J.C."/>
            <person name="Deal K.R."/>
            <person name="Dubcovsky J."/>
            <person name="McGuire P.E."/>
            <person name="Lux T."/>
            <person name="Spannagl M."/>
            <person name="Mayer K.F.X."/>
            <person name="Baldrich P."/>
            <person name="Meyers B.C."/>
            <person name="Huo N."/>
            <person name="Gu Y.Q."/>
            <person name="Zhou H."/>
            <person name="Devos K.M."/>
            <person name="Bennetzen J.L."/>
            <person name="Unver T."/>
            <person name="Budak H."/>
            <person name="Gulick P.J."/>
            <person name="Galiba G."/>
            <person name="Kalapos B."/>
            <person name="Nelson D.R."/>
            <person name="Li P."/>
            <person name="You F.M."/>
            <person name="Luo M.C."/>
            <person name="Dvorak J."/>
        </authorList>
    </citation>
    <scope>NUCLEOTIDE SEQUENCE [LARGE SCALE GENOMIC DNA]</scope>
    <source>
        <strain evidence="3">cv. AL8/78</strain>
    </source>
</reference>
<accession>A0A453PEZ1</accession>
<evidence type="ECO:0000313" key="4">
    <source>
        <dbReference type="Proteomes" id="UP000015105"/>
    </source>
</evidence>
<evidence type="ECO:0000259" key="2">
    <source>
        <dbReference type="PROSITE" id="PS51823"/>
    </source>
</evidence>
<evidence type="ECO:0000256" key="1">
    <source>
        <dbReference type="SAM" id="MobiDB-lite"/>
    </source>
</evidence>
<dbReference type="EnsemblPlants" id="AET6Gv20708100.3">
    <property type="protein sequence ID" value="AET6Gv20708100.3"/>
    <property type="gene ID" value="AET6Gv20708100"/>
</dbReference>
<dbReference type="InterPro" id="IPR027523">
    <property type="entry name" value="CLU_prot"/>
</dbReference>
<dbReference type="PROSITE" id="PS51823">
    <property type="entry name" value="CLU"/>
    <property type="match status" value="1"/>
</dbReference>